<dbReference type="OMA" id="IDMNCIN"/>
<feature type="compositionally biased region" description="Low complexity" evidence="1">
    <location>
        <begin position="498"/>
        <end position="526"/>
    </location>
</feature>
<feature type="region of interest" description="Disordered" evidence="1">
    <location>
        <begin position="483"/>
        <end position="530"/>
    </location>
</feature>
<protein>
    <submittedName>
        <fullName evidence="2">Uncharacterized protein</fullName>
    </submittedName>
</protein>
<dbReference type="Proteomes" id="UP000001396">
    <property type="component" value="Unassembled WGS sequence"/>
</dbReference>
<accession>D3B5M0</accession>
<feature type="region of interest" description="Disordered" evidence="1">
    <location>
        <begin position="1"/>
        <end position="230"/>
    </location>
</feature>
<dbReference type="AlphaFoldDB" id="D3B5M0"/>
<feature type="compositionally biased region" description="Polar residues" evidence="1">
    <location>
        <begin position="85"/>
        <end position="97"/>
    </location>
</feature>
<feature type="compositionally biased region" description="Polar residues" evidence="1">
    <location>
        <begin position="287"/>
        <end position="300"/>
    </location>
</feature>
<sequence length="565" mass="63234">MSSSPQSPNNMNGVEPISSPTTTTSNQPPTPQNWKFKPQTPTDFSNNMGRRRRRNSEPGIVVQKSTYKNFVTHWKLDAKKPPKANANSPSTTGNTGKQQPQQQSQLPQQQQQPLTQQQQQQKISNLAPSVNKQQQQQQQQQQQAKQQSLSPSAAIPPTFPSPSSAFTSIKSPNGLPAPYKMPQQHHHPQHHDDLGDYHYGNYHHHLPPPPTQSHQSYQHLRKNSLGDDSSYKFHPYGSNKHQNIDMNCINNNNSSNNMPSDIIEEHLANEPLPSHYSRLSHRRVSLPNLTNKSHTYSPERSLSPIHERSLHGHDQTFNQLYQNPSSLQNGLYLPQPKFNHDFIHSSSKHISSQQSSSSSSSSSQSIYSSSPSSYSSSPTTSSMHHHHDKKFQPLQHPISRSSTLDAPLSPTEIISNTSTSSGGGSGGVVNDNFINTFNQLKSSSSGRLPSIQALLNDVESVSITENNNNNNSNNNVYQIESYHSQPTRTNSKENIHYQQQQQHQQQQPKQSNSNPSSPNLRNPPISQTSPATKMSVMNLLDVLNFGIISVITHQLEKKERLRDQV</sequence>
<evidence type="ECO:0000313" key="3">
    <source>
        <dbReference type="Proteomes" id="UP000001396"/>
    </source>
</evidence>
<organism evidence="2 3">
    <name type="scientific">Heterostelium pallidum (strain ATCC 26659 / Pp 5 / PN500)</name>
    <name type="common">Cellular slime mold</name>
    <name type="synonym">Polysphondylium pallidum</name>
    <dbReference type="NCBI Taxonomy" id="670386"/>
    <lineage>
        <taxon>Eukaryota</taxon>
        <taxon>Amoebozoa</taxon>
        <taxon>Evosea</taxon>
        <taxon>Eumycetozoa</taxon>
        <taxon>Dictyostelia</taxon>
        <taxon>Acytosteliales</taxon>
        <taxon>Acytosteliaceae</taxon>
        <taxon>Heterostelium</taxon>
    </lineage>
</organism>
<dbReference type="EMBL" id="ADBJ01000017">
    <property type="protein sequence ID" value="EFA83168.1"/>
    <property type="molecule type" value="Genomic_DNA"/>
</dbReference>
<feature type="region of interest" description="Disordered" evidence="1">
    <location>
        <begin position="283"/>
        <end position="302"/>
    </location>
</feature>
<feature type="compositionally biased region" description="Low complexity" evidence="1">
    <location>
        <begin position="345"/>
        <end position="382"/>
    </location>
</feature>
<keyword evidence="3" id="KW-1185">Reference proteome</keyword>
<name>D3B5M0_HETP5</name>
<dbReference type="InParanoid" id="D3B5M0"/>
<evidence type="ECO:0000256" key="1">
    <source>
        <dbReference type="SAM" id="MobiDB-lite"/>
    </source>
</evidence>
<feature type="compositionally biased region" description="Low complexity" evidence="1">
    <location>
        <begin position="132"/>
        <end position="169"/>
    </location>
</feature>
<feature type="compositionally biased region" description="Low complexity" evidence="1">
    <location>
        <begin position="1"/>
        <end position="27"/>
    </location>
</feature>
<gene>
    <name evidence="2" type="ORF">PPL_03958</name>
</gene>
<dbReference type="GeneID" id="31359445"/>
<dbReference type="RefSeq" id="XP_020435285.1">
    <property type="nucleotide sequence ID" value="XM_020574871.1"/>
</dbReference>
<evidence type="ECO:0000313" key="2">
    <source>
        <dbReference type="EMBL" id="EFA83168.1"/>
    </source>
</evidence>
<feature type="compositionally biased region" description="Low complexity" evidence="1">
    <location>
        <begin position="98"/>
        <end position="121"/>
    </location>
</feature>
<feature type="region of interest" description="Disordered" evidence="1">
    <location>
        <begin position="345"/>
        <end position="425"/>
    </location>
</feature>
<comment type="caution">
    <text evidence="2">The sequence shown here is derived from an EMBL/GenBank/DDBJ whole genome shotgun (WGS) entry which is preliminary data.</text>
</comment>
<reference evidence="2 3" key="1">
    <citation type="journal article" date="2011" name="Genome Res.">
        <title>Phylogeny-wide analysis of social amoeba genomes highlights ancient origins for complex intercellular communication.</title>
        <authorList>
            <person name="Heidel A.J."/>
            <person name="Lawal H.M."/>
            <person name="Felder M."/>
            <person name="Schilde C."/>
            <person name="Helps N.R."/>
            <person name="Tunggal B."/>
            <person name="Rivero F."/>
            <person name="John U."/>
            <person name="Schleicher M."/>
            <person name="Eichinger L."/>
            <person name="Platzer M."/>
            <person name="Noegel A.A."/>
            <person name="Schaap P."/>
            <person name="Gloeckner G."/>
        </authorList>
    </citation>
    <scope>NUCLEOTIDE SEQUENCE [LARGE SCALE GENOMIC DNA]</scope>
    <source>
        <strain evidence="3">ATCC 26659 / Pp 5 / PN500</strain>
    </source>
</reference>
<feature type="compositionally biased region" description="Polar residues" evidence="1">
    <location>
        <begin position="122"/>
        <end position="131"/>
    </location>
</feature>
<feature type="compositionally biased region" description="Polar residues" evidence="1">
    <location>
        <begin position="39"/>
        <end position="48"/>
    </location>
</feature>
<proteinExistence type="predicted"/>